<dbReference type="PANTHER" id="PTHR36115">
    <property type="entry name" value="PROLINE-RICH ANTIGEN HOMOLOG-RELATED"/>
    <property type="match status" value="1"/>
</dbReference>
<feature type="transmembrane region" description="Helical" evidence="7">
    <location>
        <begin position="67"/>
        <end position="94"/>
    </location>
</feature>
<keyword evidence="4 7" id="KW-1133">Transmembrane helix</keyword>
<evidence type="ECO:0000256" key="5">
    <source>
        <dbReference type="ARBA" id="ARBA00023136"/>
    </source>
</evidence>
<evidence type="ECO:0000313" key="9">
    <source>
        <dbReference type="EMBL" id="GAA4936309.1"/>
    </source>
</evidence>
<evidence type="ECO:0000256" key="1">
    <source>
        <dbReference type="ARBA" id="ARBA00004651"/>
    </source>
</evidence>
<sequence>MTQPFDPGPFDGSGGRPPQEPPRPGFAPADPAPGPAGVSPGPPPDARGPRPPAADVPPRLVAACVDLVLSVLILYAGFILMMLANLAAVTLLGLPDNRASVTAGTVLACAVALAAVVCYHWLPVARRGQTLGKRIAGIRVVASATGLPPARGQAAGRAAVTALLVLPCLLGHLVSGILVASGGAAGRSLPDRAARTRVVAA</sequence>
<evidence type="ECO:0000256" key="7">
    <source>
        <dbReference type="SAM" id="Phobius"/>
    </source>
</evidence>
<gene>
    <name evidence="9" type="ORF">GCM10023224_16390</name>
</gene>
<feature type="domain" description="RDD" evidence="8">
    <location>
        <begin position="54"/>
        <end position="194"/>
    </location>
</feature>
<comment type="subcellular location">
    <subcellularLocation>
        <location evidence="1">Cell membrane</location>
        <topology evidence="1">Multi-pass membrane protein</topology>
    </subcellularLocation>
</comment>
<feature type="compositionally biased region" description="Low complexity" evidence="6">
    <location>
        <begin position="1"/>
        <end position="10"/>
    </location>
</feature>
<dbReference type="Proteomes" id="UP001499993">
    <property type="component" value="Unassembled WGS sequence"/>
</dbReference>
<proteinExistence type="predicted"/>
<accession>A0ABP9GEG5</accession>
<keyword evidence="3 7" id="KW-0812">Transmembrane</keyword>
<evidence type="ECO:0000256" key="3">
    <source>
        <dbReference type="ARBA" id="ARBA00022692"/>
    </source>
</evidence>
<dbReference type="Pfam" id="PF06271">
    <property type="entry name" value="RDD"/>
    <property type="match status" value="1"/>
</dbReference>
<dbReference type="EMBL" id="BAABIK010000007">
    <property type="protein sequence ID" value="GAA4936309.1"/>
    <property type="molecule type" value="Genomic_DNA"/>
</dbReference>
<dbReference type="InterPro" id="IPR010432">
    <property type="entry name" value="RDD"/>
</dbReference>
<feature type="transmembrane region" description="Helical" evidence="7">
    <location>
        <begin position="101"/>
        <end position="122"/>
    </location>
</feature>
<feature type="compositionally biased region" description="Pro residues" evidence="6">
    <location>
        <begin position="18"/>
        <end position="53"/>
    </location>
</feature>
<feature type="region of interest" description="Disordered" evidence="6">
    <location>
        <begin position="1"/>
        <end position="53"/>
    </location>
</feature>
<protein>
    <recommendedName>
        <fullName evidence="8">RDD domain-containing protein</fullName>
    </recommendedName>
</protein>
<evidence type="ECO:0000256" key="2">
    <source>
        <dbReference type="ARBA" id="ARBA00022475"/>
    </source>
</evidence>
<keyword evidence="5 7" id="KW-0472">Membrane</keyword>
<keyword evidence="10" id="KW-1185">Reference proteome</keyword>
<dbReference type="InterPro" id="IPR051791">
    <property type="entry name" value="Pra-immunoreactive"/>
</dbReference>
<keyword evidence="2" id="KW-1003">Cell membrane</keyword>
<organism evidence="9 10">
    <name type="scientific">Streptomonospora halophila</name>
    <dbReference type="NCBI Taxonomy" id="427369"/>
    <lineage>
        <taxon>Bacteria</taxon>
        <taxon>Bacillati</taxon>
        <taxon>Actinomycetota</taxon>
        <taxon>Actinomycetes</taxon>
        <taxon>Streptosporangiales</taxon>
        <taxon>Nocardiopsidaceae</taxon>
        <taxon>Streptomonospora</taxon>
    </lineage>
</organism>
<name>A0ABP9GEG5_9ACTN</name>
<evidence type="ECO:0000259" key="8">
    <source>
        <dbReference type="Pfam" id="PF06271"/>
    </source>
</evidence>
<evidence type="ECO:0000256" key="4">
    <source>
        <dbReference type="ARBA" id="ARBA00022989"/>
    </source>
</evidence>
<evidence type="ECO:0000256" key="6">
    <source>
        <dbReference type="SAM" id="MobiDB-lite"/>
    </source>
</evidence>
<dbReference type="PANTHER" id="PTHR36115:SF6">
    <property type="entry name" value="PROLINE-RICH ANTIGEN HOMOLOG"/>
    <property type="match status" value="1"/>
</dbReference>
<reference evidence="10" key="1">
    <citation type="journal article" date="2019" name="Int. J. Syst. Evol. Microbiol.">
        <title>The Global Catalogue of Microorganisms (GCM) 10K type strain sequencing project: providing services to taxonomists for standard genome sequencing and annotation.</title>
        <authorList>
            <consortium name="The Broad Institute Genomics Platform"/>
            <consortium name="The Broad Institute Genome Sequencing Center for Infectious Disease"/>
            <person name="Wu L."/>
            <person name="Ma J."/>
        </authorList>
    </citation>
    <scope>NUCLEOTIDE SEQUENCE [LARGE SCALE GENOMIC DNA]</scope>
    <source>
        <strain evidence="10">JCM 18123</strain>
    </source>
</reference>
<feature type="transmembrane region" description="Helical" evidence="7">
    <location>
        <begin position="158"/>
        <end position="180"/>
    </location>
</feature>
<comment type="caution">
    <text evidence="9">The sequence shown here is derived from an EMBL/GenBank/DDBJ whole genome shotgun (WGS) entry which is preliminary data.</text>
</comment>
<dbReference type="RefSeq" id="WP_345556105.1">
    <property type="nucleotide sequence ID" value="NZ_BAABIK010000007.1"/>
</dbReference>
<evidence type="ECO:0000313" key="10">
    <source>
        <dbReference type="Proteomes" id="UP001499993"/>
    </source>
</evidence>